<organism evidence="4 5">
    <name type="scientific">Candolleomyces eurysporus</name>
    <dbReference type="NCBI Taxonomy" id="2828524"/>
    <lineage>
        <taxon>Eukaryota</taxon>
        <taxon>Fungi</taxon>
        <taxon>Dikarya</taxon>
        <taxon>Basidiomycota</taxon>
        <taxon>Agaricomycotina</taxon>
        <taxon>Agaricomycetes</taxon>
        <taxon>Agaricomycetidae</taxon>
        <taxon>Agaricales</taxon>
        <taxon>Agaricineae</taxon>
        <taxon>Psathyrellaceae</taxon>
        <taxon>Candolleomyces</taxon>
    </lineage>
</organism>
<keyword evidence="1" id="KW-0677">Repeat</keyword>
<dbReference type="AlphaFoldDB" id="A0A9W8IVK9"/>
<reference evidence="4" key="1">
    <citation type="submission" date="2022-06" db="EMBL/GenBank/DDBJ databases">
        <title>Genome Sequence of Candolleomyces eurysporus.</title>
        <authorList>
            <person name="Buettner E."/>
        </authorList>
    </citation>
    <scope>NUCLEOTIDE SEQUENCE</scope>
    <source>
        <strain evidence="4">VTCC 930004</strain>
    </source>
</reference>
<feature type="domain" description="Nephrocystin 3-like N-terminal" evidence="3">
    <location>
        <begin position="94"/>
        <end position="231"/>
    </location>
</feature>
<feature type="non-terminal residue" evidence="4">
    <location>
        <position position="619"/>
    </location>
</feature>
<evidence type="ECO:0000313" key="5">
    <source>
        <dbReference type="Proteomes" id="UP001140091"/>
    </source>
</evidence>
<evidence type="ECO:0000259" key="3">
    <source>
        <dbReference type="Pfam" id="PF24883"/>
    </source>
</evidence>
<dbReference type="Proteomes" id="UP001140091">
    <property type="component" value="Unassembled WGS sequence"/>
</dbReference>
<evidence type="ECO:0000313" key="4">
    <source>
        <dbReference type="EMBL" id="KAJ2924146.1"/>
    </source>
</evidence>
<dbReference type="InterPro" id="IPR056884">
    <property type="entry name" value="NPHP3-like_N"/>
</dbReference>
<dbReference type="EMBL" id="JANBPK010001243">
    <property type="protein sequence ID" value="KAJ2924146.1"/>
    <property type="molecule type" value="Genomic_DNA"/>
</dbReference>
<sequence>MVVSTPVSEDLRPPQPRPHGNTSFFSGASGVQMRDIQVFENSQITVNLAQPGISDGWELLLKHTARNALHNSSARYDDPKCDEDTRVEVIGELMEWIQELDHPQRLMCMTGAAGSGKSAIQQSIAEICAEDNILGAAYFISAADRSRNTASTIVPTIAFQLGLNHPTLKPFIAAEVDQDPLIFDRSLKTQMDALIVRPFKSLQISEENDISTFPYAILIDGLDECQGEPGTITDFGHVSTKYNAEDRQAELLTAIEDSLLTHGLPFRIFIASRPEWAIRTALGTGGSLQRLAYHVQLSEYDATQDMRRYLQRRFQDIGLRIGQPSWFTEGDIETLVRAGSGQFVYVAIVAKYVSERRASPAQRLKTVLNWMPGEGQVTRPFEALDMLYTSILLSAKKAYEAVNAHKGHDFLLLFRMFHLQARGSLYKSNTVPNCLLNLEDNTLEILTFDLRSLVYLEEDESGTVVLNEYHKSLSDFMDDESRSMGLSVPVSRVHAHLATCLMEYILKIPKVYPLPDSWEDLSVSERYLITAITELHFLYGAVGIDDEIADFTFKGGWQKIGVVLSKPSGFGHIFSNDWNLAWYSIDLLGVVIDNLKKRKPEAATIMSNSGSDDEFSDSD</sequence>
<dbReference type="PANTHER" id="PTHR10039">
    <property type="entry name" value="AMELOGENIN"/>
    <property type="match status" value="1"/>
</dbReference>
<dbReference type="PANTHER" id="PTHR10039:SF14">
    <property type="entry name" value="NACHT DOMAIN-CONTAINING PROTEIN"/>
    <property type="match status" value="1"/>
</dbReference>
<evidence type="ECO:0000256" key="1">
    <source>
        <dbReference type="ARBA" id="ARBA00022737"/>
    </source>
</evidence>
<dbReference type="SUPFAM" id="SSF52540">
    <property type="entry name" value="P-loop containing nucleoside triphosphate hydrolases"/>
    <property type="match status" value="1"/>
</dbReference>
<accession>A0A9W8IVK9</accession>
<dbReference type="OrthoDB" id="5967843at2759"/>
<dbReference type="Pfam" id="PF24883">
    <property type="entry name" value="NPHP3_N"/>
    <property type="match status" value="1"/>
</dbReference>
<evidence type="ECO:0000256" key="2">
    <source>
        <dbReference type="SAM" id="MobiDB-lite"/>
    </source>
</evidence>
<keyword evidence="5" id="KW-1185">Reference proteome</keyword>
<dbReference type="InterPro" id="IPR027417">
    <property type="entry name" value="P-loop_NTPase"/>
</dbReference>
<comment type="caution">
    <text evidence="4">The sequence shown here is derived from an EMBL/GenBank/DDBJ whole genome shotgun (WGS) entry which is preliminary data.</text>
</comment>
<gene>
    <name evidence="4" type="ORF">H1R20_g12947</name>
</gene>
<protein>
    <recommendedName>
        <fullName evidence="3">Nephrocystin 3-like N-terminal domain-containing protein</fullName>
    </recommendedName>
</protein>
<name>A0A9W8IVK9_9AGAR</name>
<feature type="region of interest" description="Disordered" evidence="2">
    <location>
        <begin position="1"/>
        <end position="23"/>
    </location>
</feature>
<proteinExistence type="predicted"/>